<keyword evidence="2" id="KW-1185">Reference proteome</keyword>
<evidence type="ECO:0000313" key="1">
    <source>
        <dbReference type="EMBL" id="WAA11715.1"/>
    </source>
</evidence>
<organism evidence="1 2">
    <name type="scientific">Fervidibacillus halotolerans</name>
    <dbReference type="NCBI Taxonomy" id="2980027"/>
    <lineage>
        <taxon>Bacteria</taxon>
        <taxon>Bacillati</taxon>
        <taxon>Bacillota</taxon>
        <taxon>Bacilli</taxon>
        <taxon>Bacillales</taxon>
        <taxon>Bacillaceae</taxon>
        <taxon>Fervidibacillus</taxon>
    </lineage>
</organism>
<reference evidence="1" key="1">
    <citation type="submission" date="2022-09" db="EMBL/GenBank/DDBJ databases">
        <title>Complete Genomes of Fervidibacillus albus and Fervidibacillus halotolerans isolated from tidal flat sediments.</title>
        <authorList>
            <person name="Kwon K.K."/>
            <person name="Yang S.-H."/>
            <person name="Park M.J."/>
            <person name="Oh H.-M."/>
        </authorList>
    </citation>
    <scope>NUCLEOTIDE SEQUENCE</scope>
    <source>
        <strain evidence="1">MEBiC13594</strain>
    </source>
</reference>
<protein>
    <submittedName>
        <fullName evidence="1">Uncharacterized protein</fullName>
    </submittedName>
</protein>
<sequence>MKEVSHVLNEKLIKVDVEANTWQEFMKTAGNPGNLLLKENLIEEEYIDSIIDPVYQFGSYMIMPLMVLQVWDMIQLT</sequence>
<proteinExistence type="predicted"/>
<dbReference type="Gene3D" id="3.40.930.10">
    <property type="entry name" value="Mannitol-specific EII, Chain A"/>
    <property type="match status" value="1"/>
</dbReference>
<gene>
    <name evidence="1" type="ORF">OE105_08780</name>
</gene>
<accession>A0A9E8RWG2</accession>
<evidence type="ECO:0000313" key="2">
    <source>
        <dbReference type="Proteomes" id="UP001164726"/>
    </source>
</evidence>
<dbReference type="SUPFAM" id="SSF55804">
    <property type="entry name" value="Phoshotransferase/anion transport protein"/>
    <property type="match status" value="1"/>
</dbReference>
<dbReference type="Proteomes" id="UP001164726">
    <property type="component" value="Chromosome"/>
</dbReference>
<dbReference type="InterPro" id="IPR016152">
    <property type="entry name" value="PTrfase/Anion_transptr"/>
</dbReference>
<dbReference type="KEGG" id="fhl:OE105_08780"/>
<dbReference type="EMBL" id="CP106877">
    <property type="protein sequence ID" value="WAA11715.1"/>
    <property type="molecule type" value="Genomic_DNA"/>
</dbReference>
<dbReference type="AlphaFoldDB" id="A0A9E8RWG2"/>
<name>A0A9E8RWG2_9BACI</name>
<dbReference type="RefSeq" id="WP_275419832.1">
    <property type="nucleotide sequence ID" value="NZ_CP106877.1"/>
</dbReference>